<dbReference type="Gene3D" id="1.20.1440.20">
    <property type="entry name" value="LemA-like domain"/>
    <property type="match status" value="1"/>
</dbReference>
<dbReference type="PANTHER" id="PTHR34478:SF2">
    <property type="entry name" value="MEMBRANE PROTEIN"/>
    <property type="match status" value="1"/>
</dbReference>
<accession>A0A068VW16</accession>
<keyword evidence="3 7" id="KW-0812">Transmembrane</keyword>
<keyword evidence="4" id="KW-1133">Transmembrane helix</keyword>
<dbReference type="GO" id="GO:0016020">
    <property type="term" value="C:membrane"/>
    <property type="evidence" value="ECO:0007669"/>
    <property type="project" value="UniProtKB-SubCell"/>
</dbReference>
<evidence type="ECO:0000313" key="7">
    <source>
        <dbReference type="EMBL" id="CEP27724.1"/>
    </source>
</evidence>
<evidence type="ECO:0000256" key="6">
    <source>
        <dbReference type="SAM" id="MobiDB-lite"/>
    </source>
</evidence>
<protein>
    <submittedName>
        <fullName evidence="7">Transmembrane protein</fullName>
    </submittedName>
</protein>
<dbReference type="Pfam" id="PF04011">
    <property type="entry name" value="LemA"/>
    <property type="match status" value="1"/>
</dbReference>
<keyword evidence="5" id="KW-0472">Membrane</keyword>
<evidence type="ECO:0000256" key="3">
    <source>
        <dbReference type="ARBA" id="ARBA00022692"/>
    </source>
</evidence>
<gene>
    <name evidence="7" type="primary">lemA</name>
    <name evidence="7" type="ORF">PFCIRM138_05655</name>
</gene>
<evidence type="ECO:0000256" key="1">
    <source>
        <dbReference type="ARBA" id="ARBA00004167"/>
    </source>
</evidence>
<evidence type="ECO:0000256" key="5">
    <source>
        <dbReference type="ARBA" id="ARBA00023136"/>
    </source>
</evidence>
<sequence length="289" mass="30871">MIAIIVIIVVLLAIVGGMFIAPYNSLVGLRNKLQEAWRQVDVELNRRYDLIPNLVESVKGYATHEHNTLSDIISLRNQARQMDTNGAASAQRGQVEAQLTQALGSINALAEAYPDLKADAGFRQLSEQLAATEDRIANSRRYYNAVVGDYNTKVESFPSNISASMFHFTKAAYFQVDDPSMREAPQVDFSQMGYGSGVQRDGQQAGAPAPGNQQSAPQPALGQDAPGQPLVTPPAQPGTGQPQAVPTEQNQGYVPPQPPRQQPTTGQQPTLPDDDSQGGSGSGASGQNG</sequence>
<dbReference type="EMBL" id="LM676443">
    <property type="protein sequence ID" value="CEP27724.1"/>
    <property type="molecule type" value="Genomic_DNA"/>
</dbReference>
<dbReference type="InterPro" id="IPR007156">
    <property type="entry name" value="MamQ_LemA"/>
</dbReference>
<dbReference type="RefSeq" id="WP_013161764.1">
    <property type="nucleotide sequence ID" value="NZ_HG975494.1"/>
</dbReference>
<organism evidence="7">
    <name type="scientific">Propionibacterium freudenreichii subsp. freudenreichii</name>
    <dbReference type="NCBI Taxonomy" id="66712"/>
    <lineage>
        <taxon>Bacteria</taxon>
        <taxon>Bacillati</taxon>
        <taxon>Actinomycetota</taxon>
        <taxon>Actinomycetes</taxon>
        <taxon>Propionibacteriales</taxon>
        <taxon>Propionibacteriaceae</taxon>
        <taxon>Propionibacterium</taxon>
    </lineage>
</organism>
<comment type="subcellular location">
    <subcellularLocation>
        <location evidence="1">Membrane</location>
        <topology evidence="1">Single-pass membrane protein</topology>
    </subcellularLocation>
</comment>
<dbReference type="InterPro" id="IPR023353">
    <property type="entry name" value="LemA-like_dom_sf"/>
</dbReference>
<evidence type="ECO:0000256" key="4">
    <source>
        <dbReference type="ARBA" id="ARBA00022989"/>
    </source>
</evidence>
<dbReference type="AlphaFoldDB" id="A0A068VW16"/>
<comment type="similarity">
    <text evidence="2">Belongs to the LemA family.</text>
</comment>
<reference evidence="7" key="1">
    <citation type="submission" date="2014-08" db="EMBL/GenBank/DDBJ databases">
        <authorList>
            <person name="Falentin Helene"/>
        </authorList>
    </citation>
    <scope>NUCLEOTIDE SEQUENCE</scope>
</reference>
<feature type="compositionally biased region" description="Low complexity" evidence="6">
    <location>
        <begin position="202"/>
        <end position="220"/>
    </location>
</feature>
<feature type="region of interest" description="Disordered" evidence="6">
    <location>
        <begin position="191"/>
        <end position="289"/>
    </location>
</feature>
<proteinExistence type="inferred from homology"/>
<feature type="compositionally biased region" description="Low complexity" evidence="6">
    <location>
        <begin position="262"/>
        <end position="271"/>
    </location>
</feature>
<feature type="compositionally biased region" description="Low complexity" evidence="6">
    <location>
        <begin position="237"/>
        <end position="247"/>
    </location>
</feature>
<dbReference type="PANTHER" id="PTHR34478">
    <property type="entry name" value="PROTEIN LEMA"/>
    <property type="match status" value="1"/>
</dbReference>
<dbReference type="SUPFAM" id="SSF140478">
    <property type="entry name" value="LemA-like"/>
    <property type="match status" value="1"/>
</dbReference>
<name>A0A068VW16_PROFF</name>
<feature type="compositionally biased region" description="Gly residues" evidence="6">
    <location>
        <begin position="278"/>
        <end position="289"/>
    </location>
</feature>
<evidence type="ECO:0000256" key="2">
    <source>
        <dbReference type="ARBA" id="ARBA00008854"/>
    </source>
</evidence>